<feature type="compositionally biased region" description="Low complexity" evidence="1">
    <location>
        <begin position="742"/>
        <end position="751"/>
    </location>
</feature>
<feature type="compositionally biased region" description="Low complexity" evidence="1">
    <location>
        <begin position="773"/>
        <end position="788"/>
    </location>
</feature>
<accession>A0AAJ7TP74</accession>
<feature type="compositionally biased region" description="Basic and acidic residues" evidence="1">
    <location>
        <begin position="891"/>
        <end position="905"/>
    </location>
</feature>
<evidence type="ECO:0000313" key="2">
    <source>
        <dbReference type="Proteomes" id="UP001318040"/>
    </source>
</evidence>
<dbReference type="AlphaFoldDB" id="A0AAJ7TP74"/>
<gene>
    <name evidence="3" type="primary">LOC116948739</name>
</gene>
<feature type="compositionally biased region" description="Low complexity" evidence="1">
    <location>
        <begin position="413"/>
        <end position="428"/>
    </location>
</feature>
<feature type="compositionally biased region" description="Polar residues" evidence="1">
    <location>
        <begin position="836"/>
        <end position="848"/>
    </location>
</feature>
<feature type="compositionally biased region" description="Acidic residues" evidence="1">
    <location>
        <begin position="118"/>
        <end position="128"/>
    </location>
</feature>
<feature type="compositionally biased region" description="Polar residues" evidence="1">
    <location>
        <begin position="69"/>
        <end position="86"/>
    </location>
</feature>
<feature type="compositionally biased region" description="Basic and acidic residues" evidence="1">
    <location>
        <begin position="46"/>
        <end position="57"/>
    </location>
</feature>
<name>A0AAJ7TP74_PETMA</name>
<feature type="region of interest" description="Disordered" evidence="1">
    <location>
        <begin position="266"/>
        <end position="290"/>
    </location>
</feature>
<reference evidence="3" key="1">
    <citation type="submission" date="2025-08" db="UniProtKB">
        <authorList>
            <consortium name="RefSeq"/>
        </authorList>
    </citation>
    <scope>IDENTIFICATION</scope>
    <source>
        <tissue evidence="3">Sperm</tissue>
    </source>
</reference>
<feature type="compositionally biased region" description="Low complexity" evidence="1">
    <location>
        <begin position="495"/>
        <end position="510"/>
    </location>
</feature>
<feature type="compositionally biased region" description="Polar residues" evidence="1">
    <location>
        <begin position="437"/>
        <end position="446"/>
    </location>
</feature>
<feature type="compositionally biased region" description="Basic and acidic residues" evidence="1">
    <location>
        <begin position="590"/>
        <end position="603"/>
    </location>
</feature>
<keyword evidence="2" id="KW-1185">Reference proteome</keyword>
<feature type="compositionally biased region" description="Basic and acidic residues" evidence="1">
    <location>
        <begin position="401"/>
        <end position="412"/>
    </location>
</feature>
<dbReference type="Proteomes" id="UP001318040">
    <property type="component" value="Chromosome 34"/>
</dbReference>
<feature type="region of interest" description="Disordered" evidence="1">
    <location>
        <begin position="1"/>
        <end position="139"/>
    </location>
</feature>
<evidence type="ECO:0000313" key="3">
    <source>
        <dbReference type="RefSeq" id="XP_032821666.1"/>
    </source>
</evidence>
<evidence type="ECO:0000256" key="1">
    <source>
        <dbReference type="SAM" id="MobiDB-lite"/>
    </source>
</evidence>
<organism evidence="2 3">
    <name type="scientific">Petromyzon marinus</name>
    <name type="common">Sea lamprey</name>
    <dbReference type="NCBI Taxonomy" id="7757"/>
    <lineage>
        <taxon>Eukaryota</taxon>
        <taxon>Metazoa</taxon>
        <taxon>Chordata</taxon>
        <taxon>Craniata</taxon>
        <taxon>Vertebrata</taxon>
        <taxon>Cyclostomata</taxon>
        <taxon>Hyperoartia</taxon>
        <taxon>Petromyzontiformes</taxon>
        <taxon>Petromyzontidae</taxon>
        <taxon>Petromyzon</taxon>
    </lineage>
</organism>
<feature type="compositionally biased region" description="Low complexity" evidence="1">
    <location>
        <begin position="535"/>
        <end position="567"/>
    </location>
</feature>
<feature type="region of interest" description="Disordered" evidence="1">
    <location>
        <begin position="356"/>
        <end position="929"/>
    </location>
</feature>
<feature type="compositionally biased region" description="Gly residues" evidence="1">
    <location>
        <begin position="862"/>
        <end position="873"/>
    </location>
</feature>
<sequence length="929" mass="95598">MADEQKQSWLAEDLPAQEAADINSSPAHPWTGEPQATVLNDSDAGDDGKDHVVEEVTKGVASVEALEESPTSLQEATTSDSLQDEQQPYGADEEEDDSTAACVNGVGNPETSSHDDPEVAEEREDSVEENPTTLEEEKLSLQEATCLLKLPLEKDLGPLMAPTSMVAEPSSPAGAEAASQDNLLLAGAGENLWLGHDMETGPSPLNAEEVLESGALFESAATDGPCSIESPIHQDGTLAVESAPLESPHSDVESLLTPADLENHGSVQEAADVSQEEPLDHHEEPQPACASEDTAAAKLVEPAADWVEPTELAADREEEQLVPSVAFVSEVEPVPELAICPRTVLADERLLGDLAFELTPPATPQQAEGRDLAQPSCAGTSDEEGALPQPELATPQPPDTPPEREDGAHSLEPEPAGEPIPAGEPAVESTLKPKASSLPQSKTMTPAKTKGAGLAGLAASKRPAGTPVASTSKKPRPEGGVASPATAAKRSPLFTAKSATAAKASPTAGANKDPKGKLAMEGKAVPKPLEKRVATTRISTTTTATTKPATDTPPRAATARMAAKTTTSVLKAPPPSSATAKRTVATGVKGEPKGEAKLAEPKKLTRPSVKLSGARPKVASTAATTDTKGPAPAGASNIARTRPATAPSRHGLGATMSSRNAVVAPTPSGGTERKPAPSSATAARTGPLARASPMANRTLRPTTAPEARAASSRPGAPIENGKPNAVPGRLSKDASARAPARTGVKSTTTKVTVKKVETDGTKPTLPTEVNKSTLTTTKTTVVRTQLKTAGKVDAKNTNVAATNRKPPLEKNTGKLTPKTPTPKKSVGGSKAENHKPSPTKSPSTNGPSDDTLAVENGNVAEQGGGDGVGGHGGSPVRQNGNALSPGVEENANEHHNAPSACKEEAQSGNPQLEEPIHEQHPQPVEVEQN</sequence>
<proteinExistence type="predicted"/>
<protein>
    <submittedName>
        <fullName evidence="3">Proteoglycan 4-like isoform X6</fullName>
    </submittedName>
</protein>
<dbReference type="RefSeq" id="XP_032821666.1">
    <property type="nucleotide sequence ID" value="XM_032965775.1"/>
</dbReference>